<dbReference type="InterPro" id="IPR027417">
    <property type="entry name" value="P-loop_NTPase"/>
</dbReference>
<keyword evidence="1" id="KW-0813">Transport</keyword>
<reference evidence="5" key="1">
    <citation type="submission" date="2022-04" db="EMBL/GenBank/DDBJ databases">
        <title>Roseomonas acroporae sp. nov., isolated from coral Acropora digitifera.</title>
        <authorList>
            <person name="Sun H."/>
        </authorList>
    </citation>
    <scope>NUCLEOTIDE SEQUENCE</scope>
    <source>
        <strain evidence="5">NAR14</strain>
    </source>
</reference>
<dbReference type="InterPro" id="IPR051120">
    <property type="entry name" value="ABC_AA/LPS_Transport"/>
</dbReference>
<dbReference type="InterPro" id="IPR003439">
    <property type="entry name" value="ABC_transporter-like_ATP-bd"/>
</dbReference>
<name>A0A9X2BY70_9PROT</name>
<protein>
    <submittedName>
        <fullName evidence="5">ABC transporter ATP-binding protein</fullName>
    </submittedName>
</protein>
<dbReference type="GO" id="GO:0005886">
    <property type="term" value="C:plasma membrane"/>
    <property type="evidence" value="ECO:0007669"/>
    <property type="project" value="TreeGrafter"/>
</dbReference>
<dbReference type="AlphaFoldDB" id="A0A9X2BY70"/>
<dbReference type="PANTHER" id="PTHR45772:SF9">
    <property type="entry name" value="CONSERVED COMPONENT OF ABC TRANSPORTER FOR NATURAL AMINO ACIDS"/>
    <property type="match status" value="1"/>
</dbReference>
<keyword evidence="2" id="KW-0547">Nucleotide-binding</keyword>
<comment type="caution">
    <text evidence="5">The sequence shown here is derived from an EMBL/GenBank/DDBJ whole genome shotgun (WGS) entry which is preliminary data.</text>
</comment>
<feature type="domain" description="ABC transporter" evidence="4">
    <location>
        <begin position="7"/>
        <end position="254"/>
    </location>
</feature>
<dbReference type="InterPro" id="IPR017871">
    <property type="entry name" value="ABC_transporter-like_CS"/>
</dbReference>
<evidence type="ECO:0000313" key="5">
    <source>
        <dbReference type="EMBL" id="MCK8785685.1"/>
    </source>
</evidence>
<sequence>MNGAPLLRLEGVRKSFRGVHAVTDASFAVARGSITGLIGPNGSGKSTTIDCLSGFQRPDAGRVLLDGQDITGLPAHLVARAGLRRSFQQVRLFDALSLRDNLMQAAQAADGVGWLGAVLRSPALRRAELAAAERAWLLLDQIGLTRLAESPAGALSYGQKKLAALAAALMPRPRLVVLDEPMAGVNPSRIVEVEAILRRLNAAGETFLIVEHNVDCIMRLCHEVVVFEQGRTLTSGPPAMVRDDPRVLEAYLGVPAAA</sequence>
<dbReference type="Pfam" id="PF12399">
    <property type="entry name" value="BCA_ABC_TP_C"/>
    <property type="match status" value="1"/>
</dbReference>
<keyword evidence="6" id="KW-1185">Reference proteome</keyword>
<dbReference type="EMBL" id="JALPRX010000064">
    <property type="protein sequence ID" value="MCK8785685.1"/>
    <property type="molecule type" value="Genomic_DNA"/>
</dbReference>
<dbReference type="SUPFAM" id="SSF52540">
    <property type="entry name" value="P-loop containing nucleoside triphosphate hydrolases"/>
    <property type="match status" value="1"/>
</dbReference>
<dbReference type="PROSITE" id="PS00211">
    <property type="entry name" value="ABC_TRANSPORTER_1"/>
    <property type="match status" value="1"/>
</dbReference>
<dbReference type="InterPro" id="IPR003593">
    <property type="entry name" value="AAA+_ATPase"/>
</dbReference>
<evidence type="ECO:0000256" key="1">
    <source>
        <dbReference type="ARBA" id="ARBA00022448"/>
    </source>
</evidence>
<accession>A0A9X2BY70</accession>
<dbReference type="PROSITE" id="PS50893">
    <property type="entry name" value="ABC_TRANSPORTER_2"/>
    <property type="match status" value="1"/>
</dbReference>
<dbReference type="GO" id="GO:0005524">
    <property type="term" value="F:ATP binding"/>
    <property type="evidence" value="ECO:0007669"/>
    <property type="project" value="UniProtKB-KW"/>
</dbReference>
<evidence type="ECO:0000259" key="4">
    <source>
        <dbReference type="PROSITE" id="PS50893"/>
    </source>
</evidence>
<gene>
    <name evidence="5" type="ORF">M0638_14965</name>
</gene>
<dbReference type="GO" id="GO:0016887">
    <property type="term" value="F:ATP hydrolysis activity"/>
    <property type="evidence" value="ECO:0007669"/>
    <property type="project" value="InterPro"/>
</dbReference>
<evidence type="ECO:0000256" key="2">
    <source>
        <dbReference type="ARBA" id="ARBA00022741"/>
    </source>
</evidence>
<evidence type="ECO:0000313" key="6">
    <source>
        <dbReference type="Proteomes" id="UP001139516"/>
    </source>
</evidence>
<proteinExistence type="predicted"/>
<dbReference type="Pfam" id="PF00005">
    <property type="entry name" value="ABC_tran"/>
    <property type="match status" value="1"/>
</dbReference>
<dbReference type="SMART" id="SM00382">
    <property type="entry name" value="AAA"/>
    <property type="match status" value="1"/>
</dbReference>
<dbReference type="Proteomes" id="UP001139516">
    <property type="component" value="Unassembled WGS sequence"/>
</dbReference>
<dbReference type="Gene3D" id="3.40.50.300">
    <property type="entry name" value="P-loop containing nucleotide triphosphate hydrolases"/>
    <property type="match status" value="1"/>
</dbReference>
<dbReference type="CDD" id="cd03219">
    <property type="entry name" value="ABC_Mj1267_LivG_branched"/>
    <property type="match status" value="1"/>
</dbReference>
<keyword evidence="3 5" id="KW-0067">ATP-binding</keyword>
<dbReference type="RefSeq" id="WP_248667803.1">
    <property type="nucleotide sequence ID" value="NZ_JALPRX010000064.1"/>
</dbReference>
<organism evidence="5 6">
    <name type="scientific">Roseomonas acroporae</name>
    <dbReference type="NCBI Taxonomy" id="2937791"/>
    <lineage>
        <taxon>Bacteria</taxon>
        <taxon>Pseudomonadati</taxon>
        <taxon>Pseudomonadota</taxon>
        <taxon>Alphaproteobacteria</taxon>
        <taxon>Acetobacterales</taxon>
        <taxon>Roseomonadaceae</taxon>
        <taxon>Roseomonas</taxon>
    </lineage>
</organism>
<dbReference type="PANTHER" id="PTHR45772">
    <property type="entry name" value="CONSERVED COMPONENT OF ABC TRANSPORTER FOR NATURAL AMINO ACIDS-RELATED"/>
    <property type="match status" value="1"/>
</dbReference>
<dbReference type="InterPro" id="IPR032823">
    <property type="entry name" value="BCA_ABC_TP_C"/>
</dbReference>
<evidence type="ECO:0000256" key="3">
    <source>
        <dbReference type="ARBA" id="ARBA00022840"/>
    </source>
</evidence>